<reference evidence="1 2" key="1">
    <citation type="submission" date="2023-03" db="EMBL/GenBank/DDBJ databases">
        <title>Agriculturally important microbes genome sequencing.</title>
        <authorList>
            <person name="Dunlap C."/>
        </authorList>
    </citation>
    <scope>NUCLEOTIDE SEQUENCE [LARGE SCALE GENOMIC DNA]</scope>
    <source>
        <strain evidence="1 2">CBP-3203</strain>
    </source>
</reference>
<sequence>MKDSSPIHIIRILTRGLGLGRVRIILIRTSITRILFHITHTIRHIRTIRGKKGAFRIAGKPLFYFDEFFRTPAEIITKK</sequence>
<accession>A0ABU6H870</accession>
<comment type="caution">
    <text evidence="1">The sequence shown here is derived from an EMBL/GenBank/DDBJ whole genome shotgun (WGS) entry which is preliminary data.</text>
</comment>
<keyword evidence="2" id="KW-1185">Reference proteome</keyword>
<dbReference type="EMBL" id="JARRTL010000015">
    <property type="protein sequence ID" value="MEC0486201.1"/>
    <property type="molecule type" value="Genomic_DNA"/>
</dbReference>
<protein>
    <submittedName>
        <fullName evidence="1">Uncharacterized protein</fullName>
    </submittedName>
</protein>
<evidence type="ECO:0000313" key="2">
    <source>
        <dbReference type="Proteomes" id="UP001341297"/>
    </source>
</evidence>
<name>A0ABU6H870_9BACI</name>
<evidence type="ECO:0000313" key="1">
    <source>
        <dbReference type="EMBL" id="MEC0486201.1"/>
    </source>
</evidence>
<gene>
    <name evidence="1" type="ORF">P8828_15485</name>
</gene>
<dbReference type="Proteomes" id="UP001341297">
    <property type="component" value="Unassembled WGS sequence"/>
</dbReference>
<organism evidence="1 2">
    <name type="scientific">Bacillus glycinifermentans</name>
    <dbReference type="NCBI Taxonomy" id="1664069"/>
    <lineage>
        <taxon>Bacteria</taxon>
        <taxon>Bacillati</taxon>
        <taxon>Bacillota</taxon>
        <taxon>Bacilli</taxon>
        <taxon>Bacillales</taxon>
        <taxon>Bacillaceae</taxon>
        <taxon>Bacillus</taxon>
    </lineage>
</organism>
<dbReference type="RefSeq" id="WP_156183678.1">
    <property type="nucleotide sequence ID" value="NZ_CP023481.1"/>
</dbReference>
<proteinExistence type="predicted"/>